<protein>
    <recommendedName>
        <fullName evidence="2">RNA 2'-phosphotransferase</fullName>
    </recommendedName>
</protein>
<organism evidence="1">
    <name type="scientific">marine metagenome</name>
    <dbReference type="NCBI Taxonomy" id="408172"/>
    <lineage>
        <taxon>unclassified sequences</taxon>
        <taxon>metagenomes</taxon>
        <taxon>ecological metagenomes</taxon>
    </lineage>
</organism>
<evidence type="ECO:0008006" key="2">
    <source>
        <dbReference type="Google" id="ProtNLM"/>
    </source>
</evidence>
<dbReference type="EMBL" id="UINC01187038">
    <property type="protein sequence ID" value="SVD99550.1"/>
    <property type="molecule type" value="Genomic_DNA"/>
</dbReference>
<evidence type="ECO:0000313" key="1">
    <source>
        <dbReference type="EMBL" id="SVD99550.1"/>
    </source>
</evidence>
<dbReference type="InterPro" id="IPR042080">
    <property type="entry name" value="RNA_2'-PTrans_N"/>
</dbReference>
<dbReference type="PANTHER" id="PTHR12684">
    <property type="entry name" value="PUTATIVE PHOSPHOTRANSFERASE"/>
    <property type="match status" value="1"/>
</dbReference>
<name>A0A382ZWA7_9ZZZZ</name>
<dbReference type="GO" id="GO:0006388">
    <property type="term" value="P:tRNA splicing, via endonucleolytic cleavage and ligation"/>
    <property type="evidence" value="ECO:0007669"/>
    <property type="project" value="TreeGrafter"/>
</dbReference>
<dbReference type="PANTHER" id="PTHR12684:SF2">
    <property type="entry name" value="TRNA 2'-PHOSPHOTRANSFERASE 1"/>
    <property type="match status" value="1"/>
</dbReference>
<dbReference type="Pfam" id="PF01885">
    <property type="entry name" value="PTS_2-RNA"/>
    <property type="match status" value="1"/>
</dbReference>
<feature type="non-terminal residue" evidence="1">
    <location>
        <position position="94"/>
    </location>
</feature>
<dbReference type="GO" id="GO:0000215">
    <property type="term" value="F:tRNA 2'-phosphotransferase activity"/>
    <property type="evidence" value="ECO:0007669"/>
    <property type="project" value="TreeGrafter"/>
</dbReference>
<dbReference type="AlphaFoldDB" id="A0A382ZWA7"/>
<proteinExistence type="predicted"/>
<dbReference type="InterPro" id="IPR002745">
    <property type="entry name" value="Ptrans_KptA/Tpt1"/>
</dbReference>
<dbReference type="Gene3D" id="1.10.10.970">
    <property type="entry name" value="RNA 2'-phosphotransferase, Tpt1/KptA family, N-terminal domain"/>
    <property type="match status" value="1"/>
</dbReference>
<sequence>MNRRMPIVYWEGRGLMDERRRERLSRLLSLVLRHKPDQFGLELDAHGYAALEDLIEALAHKYPDVEEEEVLQIVDGTEKRRFELVDGRIRARYG</sequence>
<reference evidence="1" key="1">
    <citation type="submission" date="2018-05" db="EMBL/GenBank/DDBJ databases">
        <authorList>
            <person name="Lanie J.A."/>
            <person name="Ng W.-L."/>
            <person name="Kazmierczak K.M."/>
            <person name="Andrzejewski T.M."/>
            <person name="Davidsen T.M."/>
            <person name="Wayne K.J."/>
            <person name="Tettelin H."/>
            <person name="Glass J.I."/>
            <person name="Rusch D."/>
            <person name="Podicherti R."/>
            <person name="Tsui H.-C.T."/>
            <person name="Winkler M.E."/>
        </authorList>
    </citation>
    <scope>NUCLEOTIDE SEQUENCE</scope>
</reference>
<dbReference type="SUPFAM" id="SSF56399">
    <property type="entry name" value="ADP-ribosylation"/>
    <property type="match status" value="1"/>
</dbReference>
<gene>
    <name evidence="1" type="ORF">METZ01_LOCUS452404</name>
</gene>
<accession>A0A382ZWA7</accession>